<keyword evidence="3 4" id="KW-0964">Secreted</keyword>
<keyword evidence="4" id="KW-0052">Apoplast</keyword>
<evidence type="ECO:0000313" key="5">
    <source>
        <dbReference type="EMBL" id="GFA87111.1"/>
    </source>
</evidence>
<comment type="subcellular location">
    <subcellularLocation>
        <location evidence="4">Secreted</location>
        <location evidence="4">Extracellular space</location>
        <location evidence="4">Apoplast</location>
    </subcellularLocation>
</comment>
<dbReference type="InterPro" id="IPR044859">
    <property type="entry name" value="Allene_oxi_cyc_Dirigent"/>
</dbReference>
<dbReference type="Gene3D" id="2.40.480.10">
    <property type="entry name" value="Allene oxide cyclase-like"/>
    <property type="match status" value="1"/>
</dbReference>
<name>A0A699KC47_TANCI</name>
<dbReference type="InterPro" id="IPR004265">
    <property type="entry name" value="Dirigent"/>
</dbReference>
<dbReference type="PANTHER" id="PTHR21495">
    <property type="entry name" value="NUCLEOPORIN-RELATED"/>
    <property type="match status" value="1"/>
</dbReference>
<evidence type="ECO:0000256" key="1">
    <source>
        <dbReference type="ARBA" id="ARBA00010746"/>
    </source>
</evidence>
<dbReference type="AlphaFoldDB" id="A0A699KC47"/>
<reference evidence="5" key="1">
    <citation type="journal article" date="2019" name="Sci. Rep.">
        <title>Draft genome of Tanacetum cinerariifolium, the natural source of mosquito coil.</title>
        <authorList>
            <person name="Yamashiro T."/>
            <person name="Shiraishi A."/>
            <person name="Satake H."/>
            <person name="Nakayama K."/>
        </authorList>
    </citation>
    <scope>NUCLEOTIDE SEQUENCE</scope>
</reference>
<dbReference type="GO" id="GO:0048046">
    <property type="term" value="C:apoplast"/>
    <property type="evidence" value="ECO:0007669"/>
    <property type="project" value="UniProtKB-SubCell"/>
</dbReference>
<comment type="function">
    <text evidence="4">Dirigent proteins impart stereoselectivity on the phenoxy radical-coupling reaction, yielding optically active lignans from two molecules of coniferyl alcohol in the biosynthesis of lignans, flavonolignans, and alkaloids and thus plays a central role in plant secondary metabolism.</text>
</comment>
<comment type="subunit">
    <text evidence="2 4">Homodimer.</text>
</comment>
<evidence type="ECO:0000256" key="2">
    <source>
        <dbReference type="ARBA" id="ARBA00011738"/>
    </source>
</evidence>
<dbReference type="Pfam" id="PF03018">
    <property type="entry name" value="Dirigent"/>
    <property type="match status" value="1"/>
</dbReference>
<feature type="signal peptide" evidence="4">
    <location>
        <begin position="1"/>
        <end position="24"/>
    </location>
</feature>
<feature type="chain" id="PRO_5025715248" description="Dirigent protein" evidence="4">
    <location>
        <begin position="25"/>
        <end position="183"/>
    </location>
</feature>
<dbReference type="GO" id="GO:0009699">
    <property type="term" value="P:phenylpropanoid biosynthetic process"/>
    <property type="evidence" value="ECO:0007669"/>
    <property type="project" value="UniProtKB-ARBA"/>
</dbReference>
<organism evidence="5">
    <name type="scientific">Tanacetum cinerariifolium</name>
    <name type="common">Dalmatian daisy</name>
    <name type="synonym">Chrysanthemum cinerariifolium</name>
    <dbReference type="NCBI Taxonomy" id="118510"/>
    <lineage>
        <taxon>Eukaryota</taxon>
        <taxon>Viridiplantae</taxon>
        <taxon>Streptophyta</taxon>
        <taxon>Embryophyta</taxon>
        <taxon>Tracheophyta</taxon>
        <taxon>Spermatophyta</taxon>
        <taxon>Magnoliopsida</taxon>
        <taxon>eudicotyledons</taxon>
        <taxon>Gunneridae</taxon>
        <taxon>Pentapetalae</taxon>
        <taxon>asterids</taxon>
        <taxon>campanulids</taxon>
        <taxon>Asterales</taxon>
        <taxon>Asteraceae</taxon>
        <taxon>Asteroideae</taxon>
        <taxon>Anthemideae</taxon>
        <taxon>Anthemidinae</taxon>
        <taxon>Tanacetum</taxon>
    </lineage>
</organism>
<accession>A0A699KC47</accession>
<gene>
    <name evidence="5" type="ORF">Tci_659083</name>
</gene>
<evidence type="ECO:0000256" key="3">
    <source>
        <dbReference type="ARBA" id="ARBA00022525"/>
    </source>
</evidence>
<proteinExistence type="inferred from homology"/>
<comment type="similarity">
    <text evidence="1 4">Belongs to the plant dirigent protein family.</text>
</comment>
<keyword evidence="4" id="KW-0732">Signal</keyword>
<evidence type="ECO:0000256" key="4">
    <source>
        <dbReference type="RuleBase" id="RU363099"/>
    </source>
</evidence>
<comment type="caution">
    <text evidence="5">The sequence shown here is derived from an EMBL/GenBank/DDBJ whole genome shotgun (WGS) entry which is preliminary data.</text>
</comment>
<dbReference type="EMBL" id="BKCJ010504363">
    <property type="protein sequence ID" value="GFA87111.1"/>
    <property type="molecule type" value="Genomic_DNA"/>
</dbReference>
<sequence length="183" mass="19803">MASFLTSIMVSLYLALIIPATVSASGTFSKHFAKTELTPTVRKITRLHFYFHDIVSGKNPTAIKIIAPKNSFGMTAMIDDPLTIATKPGSTVVGRAQGLYALASQHDSALLIVMNIAFTYGKYNGSELSVMGRNRVLDAVREMPVIGGSGVFRFARGYALANTVRYNPKTGDAVVQYNVTVIH</sequence>
<protein>
    <recommendedName>
        <fullName evidence="4">Dirigent protein</fullName>
    </recommendedName>
</protein>